<protein>
    <submittedName>
        <fullName evidence="1">Uncharacterized protein</fullName>
    </submittedName>
</protein>
<dbReference type="RefSeq" id="WP_193866014.1">
    <property type="nucleotide sequence ID" value="NZ_JADEYR010000008.1"/>
</dbReference>
<sequence length="137" mass="16080">MTTMKDPGPYATWRGEEYALLRIRGRDVLLARTPTSPGPEWERQEPAWLLPVGPEDVEEIVRYTYPGEYRVIPVDVGPSSRGRYQLWIQRKDLPRNAGIGEYYDQWLVIHLVDADDPDLTFHEVRRPTTYDWRPPEN</sequence>
<dbReference type="Proteomes" id="UP000644727">
    <property type="component" value="Unassembled WGS sequence"/>
</dbReference>
<organism evidence="1 2">
    <name type="scientific">Brachybacterium epidermidis</name>
    <dbReference type="NCBI Taxonomy" id="2781983"/>
    <lineage>
        <taxon>Bacteria</taxon>
        <taxon>Bacillati</taxon>
        <taxon>Actinomycetota</taxon>
        <taxon>Actinomycetes</taxon>
        <taxon>Micrococcales</taxon>
        <taxon>Dermabacteraceae</taxon>
        <taxon>Brachybacterium</taxon>
    </lineage>
</organism>
<keyword evidence="2" id="KW-1185">Reference proteome</keyword>
<proteinExistence type="predicted"/>
<dbReference type="EMBL" id="JADEYR010000008">
    <property type="protein sequence ID" value="MBE9404268.1"/>
    <property type="molecule type" value="Genomic_DNA"/>
</dbReference>
<reference evidence="1 2" key="1">
    <citation type="submission" date="2020-10" db="EMBL/GenBank/DDBJ databases">
        <title>Draft genome and description of Brachybacterium epidermidis sp nov.</title>
        <authorList>
            <person name="Boxberger M."/>
            <person name="La Scola B."/>
        </authorList>
    </citation>
    <scope>NUCLEOTIDE SEQUENCE [LARGE SCALE GENOMIC DNA]</scope>
    <source>
        <strain evidence="1 2">Marseille-Q2903</strain>
    </source>
</reference>
<name>A0ABR9W288_9MICO</name>
<evidence type="ECO:0000313" key="1">
    <source>
        <dbReference type="EMBL" id="MBE9404268.1"/>
    </source>
</evidence>
<gene>
    <name evidence="1" type="ORF">IOE58_08745</name>
</gene>
<comment type="caution">
    <text evidence="1">The sequence shown here is derived from an EMBL/GenBank/DDBJ whole genome shotgun (WGS) entry which is preliminary data.</text>
</comment>
<evidence type="ECO:0000313" key="2">
    <source>
        <dbReference type="Proteomes" id="UP000644727"/>
    </source>
</evidence>
<accession>A0ABR9W288</accession>